<dbReference type="PROSITE" id="PS51257">
    <property type="entry name" value="PROKAR_LIPOPROTEIN"/>
    <property type="match status" value="1"/>
</dbReference>
<comment type="caution">
    <text evidence="3">The sequence shown here is derived from an EMBL/GenBank/DDBJ whole genome shotgun (WGS) entry which is preliminary data.</text>
</comment>
<feature type="compositionally biased region" description="Pro residues" evidence="1">
    <location>
        <begin position="143"/>
        <end position="158"/>
    </location>
</feature>
<keyword evidence="2" id="KW-0732">Signal</keyword>
<dbReference type="Proteomes" id="UP000580043">
    <property type="component" value="Unassembled WGS sequence"/>
</dbReference>
<dbReference type="EMBL" id="JABBGA010000010">
    <property type="protein sequence ID" value="NML26872.1"/>
    <property type="molecule type" value="Genomic_DNA"/>
</dbReference>
<dbReference type="RefSeq" id="WP_169146410.1">
    <property type="nucleotide sequence ID" value="NZ_JABBGA010000010.1"/>
</dbReference>
<evidence type="ECO:0000256" key="2">
    <source>
        <dbReference type="SAM" id="SignalP"/>
    </source>
</evidence>
<gene>
    <name evidence="3" type="ORF">HHL15_14045</name>
</gene>
<organism evidence="3 4">
    <name type="scientific">Zoogloea dura</name>
    <dbReference type="NCBI Taxonomy" id="2728840"/>
    <lineage>
        <taxon>Bacteria</taxon>
        <taxon>Pseudomonadati</taxon>
        <taxon>Pseudomonadota</taxon>
        <taxon>Betaproteobacteria</taxon>
        <taxon>Rhodocyclales</taxon>
        <taxon>Zoogloeaceae</taxon>
        <taxon>Zoogloea</taxon>
    </lineage>
</organism>
<name>A0A848G6R3_9RHOO</name>
<proteinExistence type="predicted"/>
<feature type="chain" id="PRO_5032328886" evidence="2">
    <location>
        <begin position="22"/>
        <end position="158"/>
    </location>
</feature>
<feature type="signal peptide" evidence="2">
    <location>
        <begin position="1"/>
        <end position="21"/>
    </location>
</feature>
<feature type="region of interest" description="Disordered" evidence="1">
    <location>
        <begin position="137"/>
        <end position="158"/>
    </location>
</feature>
<protein>
    <submittedName>
        <fullName evidence="3">Glycine zipper family protein</fullName>
    </submittedName>
</protein>
<reference evidence="3 4" key="1">
    <citation type="submission" date="2020-04" db="EMBL/GenBank/DDBJ databases">
        <title>Zoogloea sp. G-4-1-14 isolated from soil.</title>
        <authorList>
            <person name="Dahal R.H."/>
        </authorList>
    </citation>
    <scope>NUCLEOTIDE SEQUENCE [LARGE SCALE GENOMIC DNA]</scope>
    <source>
        <strain evidence="3 4">G-4-1-14</strain>
    </source>
</reference>
<evidence type="ECO:0000313" key="4">
    <source>
        <dbReference type="Proteomes" id="UP000580043"/>
    </source>
</evidence>
<evidence type="ECO:0000313" key="3">
    <source>
        <dbReference type="EMBL" id="NML26872.1"/>
    </source>
</evidence>
<accession>A0A848G6R3</accession>
<dbReference type="AlphaFoldDB" id="A0A848G6R3"/>
<sequence length="158" mass="15773">MKAATCLIPLALLAGCASLPAGPRVAVMPAPGKPFEVFVAEERTCRDYAASTLGTDRNELSSRNMVEGAIAGTAIGATAGALGGGQRGAAAGAAAGLVIGSAAGAGNAGYAGSEAQRAYDIAYLQCMYAKGNQLPGSAYRQPMAPPPPTYSYPPPPTR</sequence>
<evidence type="ECO:0000256" key="1">
    <source>
        <dbReference type="SAM" id="MobiDB-lite"/>
    </source>
</evidence>
<keyword evidence="4" id="KW-1185">Reference proteome</keyword>